<evidence type="ECO:0000256" key="1">
    <source>
        <dbReference type="ARBA" id="ARBA00004141"/>
    </source>
</evidence>
<keyword evidence="12" id="KW-1185">Reference proteome</keyword>
<evidence type="ECO:0000256" key="2">
    <source>
        <dbReference type="ARBA" id="ARBA00009749"/>
    </source>
</evidence>
<evidence type="ECO:0000256" key="4">
    <source>
        <dbReference type="ARBA" id="ARBA00022692"/>
    </source>
</evidence>
<dbReference type="Gene3D" id="1.25.60.10">
    <property type="entry name" value="MgtE N-terminal domain-like"/>
    <property type="match status" value="1"/>
</dbReference>
<evidence type="ECO:0000313" key="11">
    <source>
        <dbReference type="EMBL" id="OEF99031.1"/>
    </source>
</evidence>
<keyword evidence="5 9" id="KW-0460">Magnesium</keyword>
<dbReference type="OrthoDB" id="9790355at2"/>
<evidence type="ECO:0000256" key="9">
    <source>
        <dbReference type="RuleBase" id="RU362011"/>
    </source>
</evidence>
<keyword evidence="6 9" id="KW-1133">Transmembrane helix</keyword>
<dbReference type="GO" id="GO:0005886">
    <property type="term" value="C:plasma membrane"/>
    <property type="evidence" value="ECO:0007669"/>
    <property type="project" value="UniProtKB-SubCell"/>
</dbReference>
<name>A0A1D2YTP8_9BACI</name>
<comment type="subunit">
    <text evidence="9">Homodimer.</text>
</comment>
<dbReference type="InterPro" id="IPR038076">
    <property type="entry name" value="MgtE_N_sf"/>
</dbReference>
<keyword evidence="9" id="KW-1003">Cell membrane</keyword>
<evidence type="ECO:0000256" key="3">
    <source>
        <dbReference type="ARBA" id="ARBA00022448"/>
    </source>
</evidence>
<protein>
    <recommendedName>
        <fullName evidence="9">Magnesium transporter MgtE</fullName>
    </recommendedName>
</protein>
<dbReference type="SUPFAM" id="SSF54631">
    <property type="entry name" value="CBS-domain pair"/>
    <property type="match status" value="1"/>
</dbReference>
<evidence type="ECO:0000256" key="5">
    <source>
        <dbReference type="ARBA" id="ARBA00022842"/>
    </source>
</evidence>
<comment type="function">
    <text evidence="9">Acts as a magnesium transporter.</text>
</comment>
<sequence length="452" mass="51135">MVQQMTEDQILLLIIKYLKELKKEEFQNIIEELQPYDIAKLYKNLPSKHRYKFLLFLNPRQIAELIQELDIKLQHDVLHKLGIEKSSTVMDLMDNDDLADLLNELSVDKIQEYLTAMKTEESETVKNLMRFPPDTAGGIMTNRYVWIRIYYTVREAVDKFKLFAEYAESLYYLYVLDENKKLVGVVSYRDLLLADMDDKIEDIMFSRVISVPVDMDQEEVAKTIRKYDFIAIPVVDKENKMAGIITVDDLIDVVVEEANEDIEKLSASGKDIDFNTKSHVAAFRRLPWLIFLLFIGLISGSIISNFESTLNKVIALTYFMPMISGMSGNTGTQSLAVVVRGLASHDIDRKTIFNLVLRELGVGLIIGVINGSLIAAIAYFWQGNPMLGLVVGSSLFATLIIGTLAGTIIPLLLYRLKIDPAIASGPLITTLNDIFSLSVYFGMATIFMSHLL</sequence>
<dbReference type="SMART" id="SM00924">
    <property type="entry name" value="MgtE_N"/>
    <property type="match status" value="1"/>
</dbReference>
<gene>
    <name evidence="11" type="ORF">BHF71_02235</name>
</gene>
<feature type="transmembrane region" description="Helical" evidence="9">
    <location>
        <begin position="286"/>
        <end position="306"/>
    </location>
</feature>
<dbReference type="STRING" id="337097.BHF71_02235"/>
<dbReference type="CDD" id="cd04606">
    <property type="entry name" value="CBS_pair_Mg_transporter"/>
    <property type="match status" value="1"/>
</dbReference>
<feature type="domain" description="CBS" evidence="10">
    <location>
        <begin position="140"/>
        <end position="203"/>
    </location>
</feature>
<evidence type="ECO:0000313" key="12">
    <source>
        <dbReference type="Proteomes" id="UP000243739"/>
    </source>
</evidence>
<dbReference type="InterPro" id="IPR006667">
    <property type="entry name" value="SLC41_membr_dom"/>
</dbReference>
<feature type="transmembrane region" description="Helical" evidence="9">
    <location>
        <begin position="387"/>
        <end position="413"/>
    </location>
</feature>
<evidence type="ECO:0000256" key="7">
    <source>
        <dbReference type="ARBA" id="ARBA00023136"/>
    </source>
</evidence>
<feature type="domain" description="CBS" evidence="10">
    <location>
        <begin position="204"/>
        <end position="262"/>
    </location>
</feature>
<comment type="subcellular location">
    <subcellularLocation>
        <location evidence="9">Cell membrane</location>
        <topology evidence="9">Multi-pass membrane protein</topology>
    </subcellularLocation>
    <subcellularLocation>
        <location evidence="1">Membrane</location>
        <topology evidence="1">Multi-pass membrane protein</topology>
    </subcellularLocation>
</comment>
<dbReference type="InterPro" id="IPR046342">
    <property type="entry name" value="CBS_dom_sf"/>
</dbReference>
<dbReference type="GO" id="GO:0015095">
    <property type="term" value="F:magnesium ion transmembrane transporter activity"/>
    <property type="evidence" value="ECO:0007669"/>
    <property type="project" value="UniProtKB-UniRule"/>
</dbReference>
<comment type="similarity">
    <text evidence="2 9">Belongs to the SLC41A transporter family.</text>
</comment>
<dbReference type="PANTHER" id="PTHR43773:SF1">
    <property type="entry name" value="MAGNESIUM TRANSPORTER MGTE"/>
    <property type="match status" value="1"/>
</dbReference>
<dbReference type="EMBL" id="MIJF01000035">
    <property type="protein sequence ID" value="OEF99031.1"/>
    <property type="molecule type" value="Genomic_DNA"/>
</dbReference>
<feature type="transmembrane region" description="Helical" evidence="9">
    <location>
        <begin position="360"/>
        <end position="381"/>
    </location>
</feature>
<dbReference type="SUPFAM" id="SSF161093">
    <property type="entry name" value="MgtE membrane domain-like"/>
    <property type="match status" value="1"/>
</dbReference>
<dbReference type="Pfam" id="PF01769">
    <property type="entry name" value="MgtE"/>
    <property type="match status" value="1"/>
</dbReference>
<dbReference type="Proteomes" id="UP000243739">
    <property type="component" value="Unassembled WGS sequence"/>
</dbReference>
<evidence type="ECO:0000256" key="8">
    <source>
        <dbReference type="PROSITE-ProRule" id="PRU00703"/>
    </source>
</evidence>
<dbReference type="SUPFAM" id="SSF158791">
    <property type="entry name" value="MgtE N-terminal domain-like"/>
    <property type="match status" value="1"/>
</dbReference>
<dbReference type="InterPro" id="IPR006669">
    <property type="entry name" value="MgtE_transporter"/>
</dbReference>
<keyword evidence="4 9" id="KW-0812">Transmembrane</keyword>
<dbReference type="InterPro" id="IPR036739">
    <property type="entry name" value="SLC41_membr_dom_sf"/>
</dbReference>
<keyword evidence="8" id="KW-0129">CBS domain</keyword>
<dbReference type="Gene3D" id="1.10.357.20">
    <property type="entry name" value="SLC41 divalent cation transporters, integral membrane domain"/>
    <property type="match status" value="1"/>
</dbReference>
<keyword evidence="7 9" id="KW-0472">Membrane</keyword>
<keyword evidence="9" id="KW-0479">Metal-binding</keyword>
<organism evidence="11 12">
    <name type="scientific">Vulcanibacillus modesticaldus</name>
    <dbReference type="NCBI Taxonomy" id="337097"/>
    <lineage>
        <taxon>Bacteria</taxon>
        <taxon>Bacillati</taxon>
        <taxon>Bacillota</taxon>
        <taxon>Bacilli</taxon>
        <taxon>Bacillales</taxon>
        <taxon>Bacillaceae</taxon>
        <taxon>Vulcanibacillus</taxon>
    </lineage>
</organism>
<reference evidence="11 12" key="1">
    <citation type="submission" date="2016-09" db="EMBL/GenBank/DDBJ databases">
        <title>Draft genome sequence for the type strain of Vulcanibacillus modesticaldus BR, a strictly anaerobic, moderately thermophilic, and nitrate-reducing bacterium from deep sea-hydrothermal vents of the Mid-Atlantic Ridge.</title>
        <authorList>
            <person name="Abin C.A."/>
            <person name="Hollibaugh J.T."/>
        </authorList>
    </citation>
    <scope>NUCLEOTIDE SEQUENCE [LARGE SCALE GENOMIC DNA]</scope>
    <source>
        <strain evidence="11 12">BR</strain>
    </source>
</reference>
<feature type="transmembrane region" description="Helical" evidence="9">
    <location>
        <begin position="434"/>
        <end position="451"/>
    </location>
</feature>
<dbReference type="PROSITE" id="PS51371">
    <property type="entry name" value="CBS"/>
    <property type="match status" value="2"/>
</dbReference>
<dbReference type="Gene3D" id="3.10.580.10">
    <property type="entry name" value="CBS-domain"/>
    <property type="match status" value="1"/>
</dbReference>
<dbReference type="GO" id="GO:0046872">
    <property type="term" value="F:metal ion binding"/>
    <property type="evidence" value="ECO:0007669"/>
    <property type="project" value="UniProtKB-KW"/>
</dbReference>
<evidence type="ECO:0000256" key="6">
    <source>
        <dbReference type="ARBA" id="ARBA00022989"/>
    </source>
</evidence>
<accession>A0A1D2YTP8</accession>
<dbReference type="InterPro" id="IPR006668">
    <property type="entry name" value="Mg_transptr_MgtE_intracell_dom"/>
</dbReference>
<evidence type="ECO:0000259" key="10">
    <source>
        <dbReference type="PROSITE" id="PS51371"/>
    </source>
</evidence>
<dbReference type="Pfam" id="PF00571">
    <property type="entry name" value="CBS"/>
    <property type="match status" value="2"/>
</dbReference>
<feature type="transmembrane region" description="Helical" evidence="9">
    <location>
        <begin position="318"/>
        <end position="339"/>
    </location>
</feature>
<dbReference type="PANTHER" id="PTHR43773">
    <property type="entry name" value="MAGNESIUM TRANSPORTER MGTE"/>
    <property type="match status" value="1"/>
</dbReference>
<proteinExistence type="inferred from homology"/>
<dbReference type="SMART" id="SM00116">
    <property type="entry name" value="CBS"/>
    <property type="match status" value="2"/>
</dbReference>
<dbReference type="RefSeq" id="WP_069657008.1">
    <property type="nucleotide sequence ID" value="NZ_MIJF01000035.1"/>
</dbReference>
<dbReference type="Pfam" id="PF03448">
    <property type="entry name" value="MgtE_N"/>
    <property type="match status" value="1"/>
</dbReference>
<keyword evidence="3 9" id="KW-0813">Transport</keyword>
<dbReference type="NCBIfam" id="TIGR00400">
    <property type="entry name" value="mgtE"/>
    <property type="match status" value="1"/>
</dbReference>
<dbReference type="InterPro" id="IPR000644">
    <property type="entry name" value="CBS_dom"/>
</dbReference>
<comment type="caution">
    <text evidence="11">The sequence shown here is derived from an EMBL/GenBank/DDBJ whole genome shotgun (WGS) entry which is preliminary data.</text>
</comment>
<dbReference type="AlphaFoldDB" id="A0A1D2YTP8"/>